<dbReference type="AlphaFoldDB" id="A0A6C0AKE2"/>
<reference evidence="1" key="1">
    <citation type="journal article" date="2020" name="Nature">
        <title>Giant virus diversity and host interactions through global metagenomics.</title>
        <authorList>
            <person name="Schulz F."/>
            <person name="Roux S."/>
            <person name="Paez-Espino D."/>
            <person name="Jungbluth S."/>
            <person name="Walsh D.A."/>
            <person name="Denef V.J."/>
            <person name="McMahon K.D."/>
            <person name="Konstantinidis K.T."/>
            <person name="Eloe-Fadrosh E.A."/>
            <person name="Kyrpides N.C."/>
            <person name="Woyke T."/>
        </authorList>
    </citation>
    <scope>NUCLEOTIDE SEQUENCE</scope>
    <source>
        <strain evidence="1">GVMAG-S-1039698-54</strain>
    </source>
</reference>
<dbReference type="EMBL" id="MN740676">
    <property type="protein sequence ID" value="QHS80264.1"/>
    <property type="molecule type" value="Genomic_DNA"/>
</dbReference>
<accession>A0A6C0AKE2</accession>
<sequence length="115" mass="13650">MGSKITKEIYLYRPRTDCNLPKKGWLQSCYNCDQITSHTIFLCKLHEKRRKKYLCYSYLCKSCKKLYEKKIIINKKRLTNELVKNNKLNPINIDYKPVEPCPPLPLYVSSNETTI</sequence>
<proteinExistence type="predicted"/>
<protein>
    <submittedName>
        <fullName evidence="1">Uncharacterized protein</fullName>
    </submittedName>
</protein>
<organism evidence="1">
    <name type="scientific">viral metagenome</name>
    <dbReference type="NCBI Taxonomy" id="1070528"/>
    <lineage>
        <taxon>unclassified sequences</taxon>
        <taxon>metagenomes</taxon>
        <taxon>organismal metagenomes</taxon>
    </lineage>
</organism>
<evidence type="ECO:0000313" key="1">
    <source>
        <dbReference type="EMBL" id="QHS80264.1"/>
    </source>
</evidence>
<name>A0A6C0AKE2_9ZZZZ</name>